<dbReference type="Gene3D" id="3.40.50.10260">
    <property type="entry name" value="YjeF N-terminal domain"/>
    <property type="match status" value="1"/>
</dbReference>
<dbReference type="PROSITE" id="PS51385">
    <property type="entry name" value="YJEF_N"/>
    <property type="match status" value="1"/>
</dbReference>
<feature type="binding site" evidence="1">
    <location>
        <begin position="70"/>
        <end position="74"/>
    </location>
    <ligand>
        <name>(6S)-NADPHX</name>
        <dbReference type="ChEBI" id="CHEBI:64076"/>
    </ligand>
</feature>
<comment type="catalytic activity">
    <reaction evidence="1">
        <text>(6R)-NADHX = (6S)-NADHX</text>
        <dbReference type="Rhea" id="RHEA:32215"/>
        <dbReference type="ChEBI" id="CHEBI:64074"/>
        <dbReference type="ChEBI" id="CHEBI:64075"/>
        <dbReference type="EC" id="5.1.99.6"/>
    </reaction>
</comment>
<dbReference type="Pfam" id="PF03853">
    <property type="entry name" value="YjeF_N"/>
    <property type="match status" value="1"/>
</dbReference>
<keyword evidence="1" id="KW-0520">NAD</keyword>
<comment type="caution">
    <text evidence="1">Lacks conserved residue(s) required for the propagation of feature annotation.</text>
</comment>
<comment type="similarity">
    <text evidence="1">Belongs to the NnrE/AIBP family.</text>
</comment>
<dbReference type="HAMAP" id="MF_01966">
    <property type="entry name" value="NADHX_epimerase"/>
    <property type="match status" value="1"/>
</dbReference>
<feature type="domain" description="YjeF N-terminal" evidence="2">
    <location>
        <begin position="18"/>
        <end position="222"/>
    </location>
</feature>
<feature type="binding site" evidence="1">
    <location>
        <position position="136"/>
    </location>
    <ligand>
        <name>K(+)</name>
        <dbReference type="ChEBI" id="CHEBI:29103"/>
    </ligand>
</feature>
<dbReference type="SUPFAM" id="SSF64153">
    <property type="entry name" value="YjeF N-terminal domain-like"/>
    <property type="match status" value="1"/>
</dbReference>
<dbReference type="GO" id="GO:0000166">
    <property type="term" value="F:nucleotide binding"/>
    <property type="evidence" value="ECO:0007669"/>
    <property type="project" value="UniProtKB-KW"/>
</dbReference>
<dbReference type="AlphaFoldDB" id="A0A1M4SW28"/>
<feature type="binding site" evidence="1">
    <location>
        <position position="71"/>
    </location>
    <ligand>
        <name>K(+)</name>
        <dbReference type="ChEBI" id="CHEBI:29103"/>
    </ligand>
</feature>
<protein>
    <recommendedName>
        <fullName evidence="1">NAD(P)H-hydrate epimerase</fullName>
        <ecNumber evidence="1">5.1.99.6</ecNumber>
    </recommendedName>
    <alternativeName>
        <fullName evidence="1">NAD(P)HX epimerase</fullName>
    </alternativeName>
</protein>
<proteinExistence type="inferred from homology"/>
<dbReference type="InterPro" id="IPR004443">
    <property type="entry name" value="YjeF_N_dom"/>
</dbReference>
<feature type="binding site" evidence="1">
    <location>
        <position position="170"/>
    </location>
    <ligand>
        <name>K(+)</name>
        <dbReference type="ChEBI" id="CHEBI:29103"/>
    </ligand>
</feature>
<reference evidence="4" key="1">
    <citation type="submission" date="2016-11" db="EMBL/GenBank/DDBJ databases">
        <authorList>
            <person name="Varghese N."/>
            <person name="Submissions S."/>
        </authorList>
    </citation>
    <scope>NUCLEOTIDE SEQUENCE [LARGE SCALE GENOMIC DNA]</scope>
    <source>
        <strain evidence="4">DSM 100566</strain>
    </source>
</reference>
<feature type="binding site" evidence="1">
    <location>
        <position position="167"/>
    </location>
    <ligand>
        <name>(6S)-NADPHX</name>
        <dbReference type="ChEBI" id="CHEBI:64076"/>
    </ligand>
</feature>
<gene>
    <name evidence="1" type="primary">nnrE</name>
    <name evidence="3" type="ORF">SAMN05444273_101211</name>
</gene>
<evidence type="ECO:0000256" key="1">
    <source>
        <dbReference type="HAMAP-Rule" id="MF_01966"/>
    </source>
</evidence>
<comment type="cofactor">
    <cofactor evidence="1">
        <name>K(+)</name>
        <dbReference type="ChEBI" id="CHEBI:29103"/>
    </cofactor>
    <text evidence="1">Binds 1 potassium ion per subunit.</text>
</comment>
<evidence type="ECO:0000313" key="4">
    <source>
        <dbReference type="Proteomes" id="UP000184144"/>
    </source>
</evidence>
<evidence type="ECO:0000313" key="3">
    <source>
        <dbReference type="EMBL" id="SHE36408.1"/>
    </source>
</evidence>
<dbReference type="InterPro" id="IPR036652">
    <property type="entry name" value="YjeF_N_dom_sf"/>
</dbReference>
<dbReference type="GO" id="GO:0046872">
    <property type="term" value="F:metal ion binding"/>
    <property type="evidence" value="ECO:0007669"/>
    <property type="project" value="UniProtKB-KW"/>
</dbReference>
<organism evidence="3 4">
    <name type="scientific">Litoreibacter ascidiaceicola</name>
    <dbReference type="NCBI Taxonomy" id="1486859"/>
    <lineage>
        <taxon>Bacteria</taxon>
        <taxon>Pseudomonadati</taxon>
        <taxon>Pseudomonadota</taxon>
        <taxon>Alphaproteobacteria</taxon>
        <taxon>Rhodobacterales</taxon>
        <taxon>Roseobacteraceae</taxon>
        <taxon>Litoreibacter</taxon>
    </lineage>
</organism>
<name>A0A1M4SW28_9RHOB</name>
<keyword evidence="1" id="KW-0413">Isomerase</keyword>
<evidence type="ECO:0000259" key="2">
    <source>
        <dbReference type="PROSITE" id="PS51385"/>
    </source>
</evidence>
<keyword evidence="1" id="KW-0521">NADP</keyword>
<feature type="binding site" evidence="1">
    <location>
        <begin position="140"/>
        <end position="146"/>
    </location>
    <ligand>
        <name>(6S)-NADPHX</name>
        <dbReference type="ChEBI" id="CHEBI:64076"/>
    </ligand>
</feature>
<accession>A0A1M4SW28</accession>
<dbReference type="EC" id="5.1.99.6" evidence="1"/>
<dbReference type="EMBL" id="FQUV01000001">
    <property type="protein sequence ID" value="SHE36408.1"/>
    <property type="molecule type" value="Genomic_DNA"/>
</dbReference>
<keyword evidence="1" id="KW-0479">Metal-binding</keyword>
<comment type="catalytic activity">
    <reaction evidence="1">
        <text>(6R)-NADPHX = (6S)-NADPHX</text>
        <dbReference type="Rhea" id="RHEA:32227"/>
        <dbReference type="ChEBI" id="CHEBI:64076"/>
        <dbReference type="ChEBI" id="CHEBI:64077"/>
        <dbReference type="EC" id="5.1.99.6"/>
    </reaction>
</comment>
<dbReference type="RefSeq" id="WP_342742136.1">
    <property type="nucleotide sequence ID" value="NZ_FQUV01000001.1"/>
</dbReference>
<dbReference type="GO" id="GO:0052856">
    <property type="term" value="F:NAD(P)HX epimerase activity"/>
    <property type="evidence" value="ECO:0007669"/>
    <property type="project" value="UniProtKB-UniRule"/>
</dbReference>
<dbReference type="STRING" id="1486859.SAMN05444273_101211"/>
<comment type="function">
    <text evidence="1">Catalyzes the epimerization of the S- and R-forms of NAD(P)HX, a damaged form of NAD(P)H that is a result of enzymatic or heat-dependent hydration. This is a prerequisite for the S-specific NAD(P)H-hydrate dehydratase to allow the repair of both epimers of NAD(P)HX.</text>
</comment>
<sequence>MKTSDQTGSSETITSDEMRALEQAAIASGRVTGLELMERAGKGVVEAIFEEWPELVKDKRRAVVLCGPGNNGGDGFVVARLLEKAGWGVETFLYGDAKKLPPDARVNYELWLGRGGVSKIEVCYSYRWASHPVVVDALFGIGMNRPLPDELRNILMATLNCRRVAVDIPSYVSSDTGDLMCPWPHYTGQNQLTVTFHRPKAGHVMADGAQVCGKVVVKDIGL</sequence>
<keyword evidence="1" id="KW-0630">Potassium</keyword>
<keyword evidence="1" id="KW-0547">Nucleotide-binding</keyword>
<dbReference type="NCBIfam" id="TIGR00197">
    <property type="entry name" value="yjeF_nterm"/>
    <property type="match status" value="1"/>
</dbReference>
<keyword evidence="4" id="KW-1185">Reference proteome</keyword>
<dbReference type="Proteomes" id="UP000184144">
    <property type="component" value="Unassembled WGS sequence"/>
</dbReference>